<dbReference type="PROSITE" id="PS51034">
    <property type="entry name" value="ZP_2"/>
    <property type="match status" value="1"/>
</dbReference>
<feature type="domain" description="ZP" evidence="5">
    <location>
        <begin position="463"/>
        <end position="717"/>
    </location>
</feature>
<evidence type="ECO:0000313" key="6">
    <source>
        <dbReference type="Ensembl" id="ENSMMOP00000014624.1"/>
    </source>
</evidence>
<sequence length="738" mass="81788">MLRPLLFLSALIGLMSGKHTHPNSAHRSRMADAHQFMVTTSASAFTTCFNDFYNDSAPGDCIIGPPPTNMTEVIVMGPRSEIESNFRQELATIVSNISCSVLLDTPYPGGFNLQMKLNTFGTEAGVSLSSINSDVYVSTCKHVSQDLISAAHDRRSLCGQIVSRKKSLFICELLSLQRHISTDLECCFLDYVCSVIGPAVVNVRGGLEYVQDRCEYTLLSVSSDQNLTVTGRFQERRRKDVSFLDRVTLNLSSPVHLEQGGRVLLEDVTLNINSTAQQVLDGVRVSKDHTGVTARVNLSNTLEAVVYFDGYTALIGLKGRYYNYHLEHNELLSFWSIRNVLRVVIYCNVLYNDTADSTINCTMMTERCNRLREAPFTTCHNHTDPEPYISSCNNTLFCNMRSNNTLDDWWEHNCCNPPALCQDKICSDHEFCGYNEKGNLGCLCRAIFADPYRSTDSFGGPAICEHNSASVTLVGCLLEEKDIDYTKLHLNDESCTGQIDELDKTVTFGFNSSNACGVVVMTNNSKIIYKNTIVVDNNSSGVITRQDQVFIDFSCYNTLPANRTMSFAIRQSSVVQEITSGPYNYSLTMRAYLDAAHTQVLESDTEVEMNQKIWMELHTEGLEGGFLALVIDSCRATPTSAPTSSPSYNLILNSCANTADGMVEVINNGQGTSANFSFSVFQFSGMSVEVYLHCHLRLCATAITNCVPTCNGNSRRRRSATLKYVDGAPGYISMAWTK</sequence>
<keyword evidence="2" id="KW-1015">Disulfide bond</keyword>
<evidence type="ECO:0000256" key="2">
    <source>
        <dbReference type="ARBA" id="ARBA00023157"/>
    </source>
</evidence>
<evidence type="ECO:0000256" key="1">
    <source>
        <dbReference type="ARBA" id="ARBA00022729"/>
    </source>
</evidence>
<accession>A0A3Q3WYS0</accession>
<dbReference type="SMART" id="SM00241">
    <property type="entry name" value="ZP"/>
    <property type="match status" value="1"/>
</dbReference>
<keyword evidence="7" id="KW-1185">Reference proteome</keyword>
<dbReference type="Pfam" id="PF00100">
    <property type="entry name" value="Zona_pellucida"/>
    <property type="match status" value="1"/>
</dbReference>
<dbReference type="InterPro" id="IPR001507">
    <property type="entry name" value="ZP_dom"/>
</dbReference>
<dbReference type="Proteomes" id="UP000261620">
    <property type="component" value="Unplaced"/>
</dbReference>
<dbReference type="PANTHER" id="PTHR14002">
    <property type="entry name" value="ENDOGLIN/TGF-BETA RECEPTOR TYPE III"/>
    <property type="match status" value="1"/>
</dbReference>
<dbReference type="InterPro" id="IPR042235">
    <property type="entry name" value="ZP-C_dom"/>
</dbReference>
<proteinExistence type="predicted"/>
<evidence type="ECO:0000256" key="4">
    <source>
        <dbReference type="SAM" id="SignalP"/>
    </source>
</evidence>
<dbReference type="PANTHER" id="PTHR14002:SF50">
    <property type="entry name" value="ALPHA-TECTORIN-LIKE-RELATED"/>
    <property type="match status" value="1"/>
</dbReference>
<organism evidence="6 7">
    <name type="scientific">Mola mola</name>
    <name type="common">Ocean sunfish</name>
    <name type="synonym">Tetraodon mola</name>
    <dbReference type="NCBI Taxonomy" id="94237"/>
    <lineage>
        <taxon>Eukaryota</taxon>
        <taxon>Metazoa</taxon>
        <taxon>Chordata</taxon>
        <taxon>Craniata</taxon>
        <taxon>Vertebrata</taxon>
        <taxon>Euteleostomi</taxon>
        <taxon>Actinopterygii</taxon>
        <taxon>Neopterygii</taxon>
        <taxon>Teleostei</taxon>
        <taxon>Neoteleostei</taxon>
        <taxon>Acanthomorphata</taxon>
        <taxon>Eupercaria</taxon>
        <taxon>Tetraodontiformes</taxon>
        <taxon>Molidae</taxon>
        <taxon>Mola</taxon>
    </lineage>
</organism>
<keyword evidence="3" id="KW-0325">Glycoprotein</keyword>
<feature type="signal peptide" evidence="4">
    <location>
        <begin position="1"/>
        <end position="17"/>
    </location>
</feature>
<protein>
    <recommendedName>
        <fullName evidence="5">ZP domain-containing protein</fullName>
    </recommendedName>
</protein>
<dbReference type="InterPro" id="IPR048290">
    <property type="entry name" value="ZP_chr"/>
</dbReference>
<dbReference type="InterPro" id="IPR055355">
    <property type="entry name" value="ZP-C"/>
</dbReference>
<name>A0A3Q3WYS0_MOLML</name>
<dbReference type="Gene3D" id="2.60.40.3210">
    <property type="entry name" value="Zona pellucida, ZP-N domain"/>
    <property type="match status" value="1"/>
</dbReference>
<feature type="chain" id="PRO_5018781373" description="ZP domain-containing protein" evidence="4">
    <location>
        <begin position="18"/>
        <end position="738"/>
    </location>
</feature>
<evidence type="ECO:0000313" key="7">
    <source>
        <dbReference type="Proteomes" id="UP000261620"/>
    </source>
</evidence>
<dbReference type="PRINTS" id="PR00023">
    <property type="entry name" value="ZPELLUCIDA"/>
</dbReference>
<evidence type="ECO:0000256" key="3">
    <source>
        <dbReference type="ARBA" id="ARBA00023180"/>
    </source>
</evidence>
<dbReference type="AlphaFoldDB" id="A0A3Q3WYS0"/>
<dbReference type="Ensembl" id="ENSMMOT00000014859.1">
    <property type="protein sequence ID" value="ENSMMOP00000014624.1"/>
    <property type="gene ID" value="ENSMMOG00000011173.1"/>
</dbReference>
<reference evidence="6" key="2">
    <citation type="submission" date="2025-09" db="UniProtKB">
        <authorList>
            <consortium name="Ensembl"/>
        </authorList>
    </citation>
    <scope>IDENTIFICATION</scope>
</reference>
<dbReference type="Gene3D" id="2.60.40.4100">
    <property type="entry name" value="Zona pellucida, ZP-C domain"/>
    <property type="match status" value="1"/>
</dbReference>
<keyword evidence="1 4" id="KW-0732">Signal</keyword>
<reference evidence="6" key="1">
    <citation type="submission" date="2025-08" db="UniProtKB">
        <authorList>
            <consortium name="Ensembl"/>
        </authorList>
    </citation>
    <scope>IDENTIFICATION</scope>
</reference>
<evidence type="ECO:0000259" key="5">
    <source>
        <dbReference type="PROSITE" id="PS51034"/>
    </source>
</evidence>